<dbReference type="PANTHER" id="PTHR13151">
    <property type="entry name" value="CBF1 INTERACTING COREPRESSOR CIR"/>
    <property type="match status" value="1"/>
</dbReference>
<accession>K3X636</accession>
<feature type="region of interest" description="Disordered" evidence="1">
    <location>
        <begin position="250"/>
        <end position="398"/>
    </location>
</feature>
<dbReference type="EnsemblProtists" id="PYU1_T012685">
    <property type="protein sequence ID" value="PYU1_T012685"/>
    <property type="gene ID" value="PYU1_G012659"/>
</dbReference>
<dbReference type="InterPro" id="IPR040014">
    <property type="entry name" value="CIR1"/>
</dbReference>
<sequence>MSLKFLNMKGWHPSNKTNQKRIWIAEQKAKDKEQREKEAASEVRKSADLQRFQQLAAAKGDQEAAKRMEMQQVGFMYAPPPGLQKVDESAERDMTEDDAVREFRMKMEKKRGNVVDDPRENQRNLERYVGRRPDENLTIKTQVERFPFLKDAPVEGEYTDSVKVNFKPVGVQLRNVKCIRCGEWGHQSGDRECSLRDFNPHDAARQAMEDPMSYMNKLTQTKQELVLRKASLPLEMQEEAGKEEFEILLSDDDGDSSDPEKEFLAKLSSKEKKLLLKKLKQQTRDAGDNSSDSSDSDGDHHHHRKKKKRTKKHNKDKSREKKHAKHGKKERKREARERDTSPDRHDRLADGDARSPHRHSDKRRRSRSRSKPRAKRSQAHSRSRSRGRYDRDSRRHRG</sequence>
<dbReference type="GO" id="GO:0003714">
    <property type="term" value="F:transcription corepressor activity"/>
    <property type="evidence" value="ECO:0007669"/>
    <property type="project" value="InterPro"/>
</dbReference>
<feature type="compositionally biased region" description="Basic and acidic residues" evidence="1">
    <location>
        <begin position="387"/>
        <end position="398"/>
    </location>
</feature>
<dbReference type="EMBL" id="GL376588">
    <property type="status" value="NOT_ANNOTATED_CDS"/>
    <property type="molecule type" value="Genomic_DNA"/>
</dbReference>
<evidence type="ECO:0000256" key="1">
    <source>
        <dbReference type="SAM" id="MobiDB-lite"/>
    </source>
</evidence>
<dbReference type="AlphaFoldDB" id="K3X636"/>
<protein>
    <recommendedName>
        <fullName evidence="2">CBF1-interacting co-repressor CIR N-terminal domain-containing protein</fullName>
    </recommendedName>
</protein>
<proteinExistence type="predicted"/>
<dbReference type="HOGENOM" id="CLU_062343_0_0_1"/>
<feature type="compositionally biased region" description="Basic and acidic residues" evidence="1">
    <location>
        <begin position="258"/>
        <end position="274"/>
    </location>
</feature>
<evidence type="ECO:0000259" key="2">
    <source>
        <dbReference type="SMART" id="SM01083"/>
    </source>
</evidence>
<organism evidence="3 4">
    <name type="scientific">Globisporangium ultimum (strain ATCC 200006 / CBS 805.95 / DAOM BR144)</name>
    <name type="common">Pythium ultimum</name>
    <dbReference type="NCBI Taxonomy" id="431595"/>
    <lineage>
        <taxon>Eukaryota</taxon>
        <taxon>Sar</taxon>
        <taxon>Stramenopiles</taxon>
        <taxon>Oomycota</taxon>
        <taxon>Peronosporomycetes</taxon>
        <taxon>Pythiales</taxon>
        <taxon>Pythiaceae</taxon>
        <taxon>Globisporangium</taxon>
    </lineage>
</organism>
<dbReference type="VEuPathDB" id="FungiDB:PYU1_G012659"/>
<dbReference type="Proteomes" id="UP000019132">
    <property type="component" value="Unassembled WGS sequence"/>
</dbReference>
<dbReference type="GO" id="GO:0005634">
    <property type="term" value="C:nucleus"/>
    <property type="evidence" value="ECO:0007669"/>
    <property type="project" value="TreeGrafter"/>
</dbReference>
<dbReference type="PANTHER" id="PTHR13151:SF2">
    <property type="entry name" value="COREPRESSOR INTERACTING WITH RBPJ 1"/>
    <property type="match status" value="1"/>
</dbReference>
<dbReference type="Pfam" id="PF10197">
    <property type="entry name" value="Cir_N"/>
    <property type="match status" value="1"/>
</dbReference>
<evidence type="ECO:0000313" key="4">
    <source>
        <dbReference type="Proteomes" id="UP000019132"/>
    </source>
</evidence>
<keyword evidence="4" id="KW-1185">Reference proteome</keyword>
<name>K3X636_GLOUD</name>
<feature type="compositionally biased region" description="Basic residues" evidence="1">
    <location>
        <begin position="301"/>
        <end position="331"/>
    </location>
</feature>
<reference evidence="3" key="3">
    <citation type="submission" date="2015-02" db="UniProtKB">
        <authorList>
            <consortium name="EnsemblProtists"/>
        </authorList>
    </citation>
    <scope>IDENTIFICATION</scope>
    <source>
        <strain evidence="3">DAOM BR144</strain>
    </source>
</reference>
<reference evidence="4" key="1">
    <citation type="journal article" date="2010" name="Genome Biol.">
        <title>Genome sequence of the necrotrophic plant pathogen Pythium ultimum reveals original pathogenicity mechanisms and effector repertoire.</title>
        <authorList>
            <person name="Levesque C.A."/>
            <person name="Brouwer H."/>
            <person name="Cano L."/>
            <person name="Hamilton J.P."/>
            <person name="Holt C."/>
            <person name="Huitema E."/>
            <person name="Raffaele S."/>
            <person name="Robideau G.P."/>
            <person name="Thines M."/>
            <person name="Win J."/>
            <person name="Zerillo M.M."/>
            <person name="Beakes G.W."/>
            <person name="Boore J.L."/>
            <person name="Busam D."/>
            <person name="Dumas B."/>
            <person name="Ferriera S."/>
            <person name="Fuerstenberg S.I."/>
            <person name="Gachon C.M."/>
            <person name="Gaulin E."/>
            <person name="Govers F."/>
            <person name="Grenville-Briggs L."/>
            <person name="Horner N."/>
            <person name="Hostetler J."/>
            <person name="Jiang R.H."/>
            <person name="Johnson J."/>
            <person name="Krajaejun T."/>
            <person name="Lin H."/>
            <person name="Meijer H.J."/>
            <person name="Moore B."/>
            <person name="Morris P."/>
            <person name="Phuntmart V."/>
            <person name="Puiu D."/>
            <person name="Shetty J."/>
            <person name="Stajich J.E."/>
            <person name="Tripathy S."/>
            <person name="Wawra S."/>
            <person name="van West P."/>
            <person name="Whitty B.R."/>
            <person name="Coutinho P.M."/>
            <person name="Henrissat B."/>
            <person name="Martin F."/>
            <person name="Thomas P.D."/>
            <person name="Tyler B.M."/>
            <person name="De Vries R.P."/>
            <person name="Kamoun S."/>
            <person name="Yandell M."/>
            <person name="Tisserat N."/>
            <person name="Buell C.R."/>
        </authorList>
    </citation>
    <scope>NUCLEOTIDE SEQUENCE</scope>
    <source>
        <strain evidence="4">DAOM:BR144</strain>
    </source>
</reference>
<feature type="compositionally biased region" description="Basic residues" evidence="1">
    <location>
        <begin position="356"/>
        <end position="386"/>
    </location>
</feature>
<feature type="domain" description="CBF1-interacting co-repressor CIR N-terminal" evidence="2">
    <location>
        <begin position="10"/>
        <end position="46"/>
    </location>
</feature>
<feature type="compositionally biased region" description="Basic and acidic residues" evidence="1">
    <location>
        <begin position="332"/>
        <end position="355"/>
    </location>
</feature>
<reference evidence="4" key="2">
    <citation type="submission" date="2010-04" db="EMBL/GenBank/DDBJ databases">
        <authorList>
            <person name="Buell R."/>
            <person name="Hamilton J."/>
            <person name="Hostetler J."/>
        </authorList>
    </citation>
    <scope>NUCLEOTIDE SEQUENCE [LARGE SCALE GENOMIC DNA]</scope>
    <source>
        <strain evidence="4">DAOM:BR144</strain>
    </source>
</reference>
<dbReference type="SMART" id="SM01083">
    <property type="entry name" value="Cir_N"/>
    <property type="match status" value="1"/>
</dbReference>
<evidence type="ECO:0000313" key="3">
    <source>
        <dbReference type="EnsemblProtists" id="PYU1_T012685"/>
    </source>
</evidence>
<dbReference type="OMA" id="KSWHPAN"/>
<dbReference type="InParanoid" id="K3X636"/>
<dbReference type="InterPro" id="IPR019339">
    <property type="entry name" value="CIR_N_dom"/>
</dbReference>
<dbReference type="eggNOG" id="KOG3794">
    <property type="taxonomic scope" value="Eukaryota"/>
</dbReference>
<dbReference type="STRING" id="431595.K3X636"/>